<evidence type="ECO:0000256" key="9">
    <source>
        <dbReference type="ARBA" id="ARBA00023170"/>
    </source>
</evidence>
<keyword evidence="8" id="KW-1015">Disulfide bond</keyword>
<dbReference type="GO" id="GO:0019976">
    <property type="term" value="F:interleukin-2 binding"/>
    <property type="evidence" value="ECO:0007669"/>
    <property type="project" value="Ensembl"/>
</dbReference>
<dbReference type="FunCoup" id="G1RXF5">
    <property type="interactions" value="931"/>
</dbReference>
<dbReference type="PANTHER" id="PTHR23037">
    <property type="entry name" value="CYTOKINE RECEPTOR"/>
    <property type="match status" value="1"/>
</dbReference>
<evidence type="ECO:0000256" key="6">
    <source>
        <dbReference type="ARBA" id="ARBA00022989"/>
    </source>
</evidence>
<reference evidence="14 15" key="1">
    <citation type="submission" date="2012-10" db="EMBL/GenBank/DDBJ databases">
        <authorList>
            <consortium name="Gibbon Genome Sequencing Consortium"/>
        </authorList>
    </citation>
    <scope>NUCLEOTIDE SEQUENCE [LARGE SCALE GENOMIC DNA]</scope>
</reference>
<dbReference type="STRING" id="61853.ENSNLEP00000017932"/>
<dbReference type="GO" id="GO:0015026">
    <property type="term" value="F:coreceptor activity"/>
    <property type="evidence" value="ECO:0007669"/>
    <property type="project" value="Ensembl"/>
</dbReference>
<feature type="region of interest" description="Disordered" evidence="10">
    <location>
        <begin position="460"/>
        <end position="480"/>
    </location>
</feature>
<proteinExistence type="inferred from homology"/>
<comment type="subcellular location">
    <subcellularLocation>
        <location evidence="1">Cell membrane</location>
        <topology evidence="1">Single-pass type I membrane protein</topology>
    </subcellularLocation>
</comment>
<dbReference type="AlphaFoldDB" id="G1RXF5"/>
<evidence type="ECO:0000256" key="1">
    <source>
        <dbReference type="ARBA" id="ARBA00004251"/>
    </source>
</evidence>
<evidence type="ECO:0000256" key="12">
    <source>
        <dbReference type="SAM" id="SignalP"/>
    </source>
</evidence>
<dbReference type="EMBL" id="ADFV01024361">
    <property type="status" value="NOT_ANNOTATED_CDS"/>
    <property type="molecule type" value="Genomic_DNA"/>
</dbReference>
<dbReference type="GO" id="GO:0042010">
    <property type="term" value="F:interleukin-15 receptor activity"/>
    <property type="evidence" value="ECO:0007669"/>
    <property type="project" value="Ensembl"/>
</dbReference>
<dbReference type="Gene3D" id="2.60.40.10">
    <property type="entry name" value="Immunoglobulins"/>
    <property type="match status" value="2"/>
</dbReference>
<evidence type="ECO:0000256" key="10">
    <source>
        <dbReference type="SAM" id="MobiDB-lite"/>
    </source>
</evidence>
<dbReference type="EMBL" id="ADFV01024362">
    <property type="status" value="NOT_ANNOTATED_CDS"/>
    <property type="molecule type" value="Genomic_DNA"/>
</dbReference>
<evidence type="ECO:0000256" key="7">
    <source>
        <dbReference type="ARBA" id="ARBA00023136"/>
    </source>
</evidence>
<gene>
    <name evidence="14" type="primary">IL2RB</name>
</gene>
<dbReference type="GO" id="GO:0050766">
    <property type="term" value="P:positive regulation of phagocytosis"/>
    <property type="evidence" value="ECO:0007669"/>
    <property type="project" value="Ensembl"/>
</dbReference>
<keyword evidence="9" id="KW-0675">Receptor</keyword>
<feature type="domain" description="Interleukin-2 receptor subunit beta N-terminal" evidence="13">
    <location>
        <begin position="32"/>
        <end position="108"/>
    </location>
</feature>
<feature type="signal peptide" evidence="12">
    <location>
        <begin position="1"/>
        <end position="26"/>
    </location>
</feature>
<dbReference type="SUPFAM" id="SSF49265">
    <property type="entry name" value="Fibronectin type III"/>
    <property type="match status" value="1"/>
</dbReference>
<dbReference type="EMBL" id="ADFV01024363">
    <property type="status" value="NOT_ANNOTATED_CDS"/>
    <property type="molecule type" value="Genomic_DNA"/>
</dbReference>
<keyword evidence="3" id="KW-1003">Cell membrane</keyword>
<evidence type="ECO:0000256" key="11">
    <source>
        <dbReference type="SAM" id="Phobius"/>
    </source>
</evidence>
<dbReference type="GeneTree" id="ENSGT00510000049239"/>
<keyword evidence="7 11" id="KW-0472">Membrane</keyword>
<dbReference type="GO" id="GO:0004911">
    <property type="term" value="F:interleukin-2 receptor activity"/>
    <property type="evidence" value="ECO:0007669"/>
    <property type="project" value="Ensembl"/>
</dbReference>
<dbReference type="OMA" id="QTSCFTN"/>
<feature type="region of interest" description="Disordered" evidence="10">
    <location>
        <begin position="348"/>
        <end position="376"/>
    </location>
</feature>
<evidence type="ECO:0000256" key="4">
    <source>
        <dbReference type="ARBA" id="ARBA00022692"/>
    </source>
</evidence>
<feature type="chain" id="PRO_5014178586" evidence="12">
    <location>
        <begin position="27"/>
        <end position="491"/>
    </location>
</feature>
<sequence length="491" mass="54179">MAAAALSWRLPLLILLLPLATPWASAAVNGTSQFTCFYNSRANISCVWSQDGALQDTSCQVHAWPDRRDTWLCDLVAAASQKLTAVDIVTLRVMCREGVRWRMMAIQDFKPFENLRLMAPISLQVVHVETHRCNISWEISQASHYFERHLEFEARTLSPGHTWEVRMWPSPHLPWFLLPVLVHVLSLFHCPFSALGKDTIPWLGHLLVGLSGTFGFIVLVYLLINCGNTGPWLKKVLKCHTPDPSKFFSQLSSEHGGDVQKWLSSPFPSSSFSPGGLAPEISPLEVLERDKATQLLLQQDKVPEPASLSSNHSLTSCFTNQGYFFFHLPDAFEIEACQVYFTYDPCAEEDPDEGGAGAPTGSSPQPLQPLSGEDDAYCTFPSRDDLLLFSPSLLGGPSPPSTAPGDSGAGEERLPASLQERVPRDWDPQPLGPPTPGVPDLVDFQPPPELVLREAVEEAPDLGPREGVSFPWSRPPGQGEFRALNARLPLN</sequence>
<keyword evidence="4 11" id="KW-0812">Transmembrane</keyword>
<protein>
    <submittedName>
        <fullName evidence="14">Interleukin 2 receptor subunit beta</fullName>
    </submittedName>
</protein>
<organism evidence="14 15">
    <name type="scientific">Nomascus leucogenys</name>
    <name type="common">Northern white-cheeked gibbon</name>
    <name type="synonym">Hylobates leucogenys</name>
    <dbReference type="NCBI Taxonomy" id="61853"/>
    <lineage>
        <taxon>Eukaryota</taxon>
        <taxon>Metazoa</taxon>
        <taxon>Chordata</taxon>
        <taxon>Craniata</taxon>
        <taxon>Vertebrata</taxon>
        <taxon>Euteleostomi</taxon>
        <taxon>Mammalia</taxon>
        <taxon>Eutheria</taxon>
        <taxon>Euarchontoglires</taxon>
        <taxon>Primates</taxon>
        <taxon>Haplorrhini</taxon>
        <taxon>Catarrhini</taxon>
        <taxon>Hylobatidae</taxon>
        <taxon>Nomascus</taxon>
    </lineage>
</organism>
<dbReference type="GO" id="GO:0043066">
    <property type="term" value="P:negative regulation of apoptotic process"/>
    <property type="evidence" value="ECO:0007669"/>
    <property type="project" value="Ensembl"/>
</dbReference>
<evidence type="ECO:0000313" key="14">
    <source>
        <dbReference type="Ensembl" id="ENSNLEP00000017932.2"/>
    </source>
</evidence>
<feature type="region of interest" description="Disordered" evidence="10">
    <location>
        <begin position="389"/>
        <end position="445"/>
    </location>
</feature>
<reference evidence="14" key="2">
    <citation type="submission" date="2025-08" db="UniProtKB">
        <authorList>
            <consortium name="Ensembl"/>
        </authorList>
    </citation>
    <scope>IDENTIFICATION</scope>
</reference>
<dbReference type="EMBL" id="ADFV01024360">
    <property type="status" value="NOT_ANNOTATED_CDS"/>
    <property type="molecule type" value="Genomic_DNA"/>
</dbReference>
<evidence type="ECO:0000256" key="2">
    <source>
        <dbReference type="ARBA" id="ARBA00008280"/>
    </source>
</evidence>
<name>G1RXF5_NOMLE</name>
<dbReference type="PANTHER" id="PTHR23037:SF30">
    <property type="entry name" value="INTERLEUKIN-2 RECEPTOR SUBUNIT BETA"/>
    <property type="match status" value="1"/>
</dbReference>
<evidence type="ECO:0000313" key="15">
    <source>
        <dbReference type="Proteomes" id="UP000001073"/>
    </source>
</evidence>
<keyword evidence="15" id="KW-1185">Reference proteome</keyword>
<feature type="transmembrane region" description="Helical" evidence="11">
    <location>
        <begin position="202"/>
        <end position="224"/>
    </location>
</feature>
<evidence type="ECO:0000256" key="8">
    <source>
        <dbReference type="ARBA" id="ARBA00023157"/>
    </source>
</evidence>
<dbReference type="eggNOG" id="ENOG502S0MR">
    <property type="taxonomic scope" value="Eukaryota"/>
</dbReference>
<dbReference type="Proteomes" id="UP000001073">
    <property type="component" value="Chromosome 7b"/>
</dbReference>
<dbReference type="InterPro" id="IPR036116">
    <property type="entry name" value="FN3_sf"/>
</dbReference>
<dbReference type="GO" id="GO:0016064">
    <property type="term" value="P:immunoglobulin mediated immune response"/>
    <property type="evidence" value="ECO:0007669"/>
    <property type="project" value="TreeGrafter"/>
</dbReference>
<dbReference type="HOGENOM" id="CLU_035782_1_0_1"/>
<evidence type="ECO:0000256" key="5">
    <source>
        <dbReference type="ARBA" id="ARBA00022729"/>
    </source>
</evidence>
<accession>G1RXF5</accession>
<dbReference type="Ensembl" id="ENSNLET00000018825.3">
    <property type="protein sequence ID" value="ENSNLEP00000017932.2"/>
    <property type="gene ID" value="ENSNLEG00000014746.3"/>
</dbReference>
<comment type="similarity">
    <text evidence="2">Belongs to the type I cytokine receptor family. Type 4 subfamily.</text>
</comment>
<dbReference type="InParanoid" id="G1RXF5"/>
<evidence type="ECO:0000256" key="3">
    <source>
        <dbReference type="ARBA" id="ARBA00022475"/>
    </source>
</evidence>
<reference evidence="14" key="3">
    <citation type="submission" date="2025-09" db="UniProtKB">
        <authorList>
            <consortium name="Ensembl"/>
        </authorList>
    </citation>
    <scope>IDENTIFICATION</scope>
</reference>
<dbReference type="Pfam" id="PF18707">
    <property type="entry name" value="IL2RB_N1"/>
    <property type="match status" value="1"/>
</dbReference>
<keyword evidence="5 12" id="KW-0732">Signal</keyword>
<dbReference type="InterPro" id="IPR013783">
    <property type="entry name" value="Ig-like_fold"/>
</dbReference>
<dbReference type="GO" id="GO:0009897">
    <property type="term" value="C:external side of plasma membrane"/>
    <property type="evidence" value="ECO:0007669"/>
    <property type="project" value="TreeGrafter"/>
</dbReference>
<dbReference type="InterPro" id="IPR040951">
    <property type="entry name" value="IL2RB_N1"/>
</dbReference>
<evidence type="ECO:0000259" key="13">
    <source>
        <dbReference type="Pfam" id="PF18707"/>
    </source>
</evidence>
<feature type="transmembrane region" description="Helical" evidence="11">
    <location>
        <begin position="175"/>
        <end position="195"/>
    </location>
</feature>
<keyword evidence="6 11" id="KW-1133">Transmembrane helix</keyword>